<dbReference type="Proteomes" id="UP000094828">
    <property type="component" value="Unassembled WGS sequence"/>
</dbReference>
<feature type="compositionally biased region" description="Polar residues" evidence="1">
    <location>
        <begin position="1"/>
        <end position="24"/>
    </location>
</feature>
<dbReference type="EMBL" id="LYDR01000033">
    <property type="protein sequence ID" value="ODA35518.1"/>
    <property type="molecule type" value="Genomic_DNA"/>
</dbReference>
<organism evidence="2 3">
    <name type="scientific">Planctopirus hydrillae</name>
    <dbReference type="NCBI Taxonomy" id="1841610"/>
    <lineage>
        <taxon>Bacteria</taxon>
        <taxon>Pseudomonadati</taxon>
        <taxon>Planctomycetota</taxon>
        <taxon>Planctomycetia</taxon>
        <taxon>Planctomycetales</taxon>
        <taxon>Planctomycetaceae</taxon>
        <taxon>Planctopirus</taxon>
    </lineage>
</organism>
<feature type="region of interest" description="Disordered" evidence="1">
    <location>
        <begin position="1"/>
        <end position="68"/>
    </location>
</feature>
<gene>
    <name evidence="2" type="ORF">A6X21_17090</name>
</gene>
<sequence>MLTSSSQTLRYNSRQQVTDFPNNISSSEKFPSSSSSPNGTPETLPNIQLSKKIKSLYTASQPSSQPDG</sequence>
<dbReference type="STRING" id="1841610.A6X21_17090"/>
<accession>A0A1C3EQI9</accession>
<protein>
    <submittedName>
        <fullName evidence="2">Uncharacterized protein</fullName>
    </submittedName>
</protein>
<reference evidence="2 3" key="1">
    <citation type="submission" date="2016-05" db="EMBL/GenBank/DDBJ databases">
        <title>Genomic and physiological characterization of Planctopirus sp. isolated from fresh water lake.</title>
        <authorList>
            <person name="Subhash Y."/>
            <person name="Ramana C."/>
        </authorList>
    </citation>
    <scope>NUCLEOTIDE SEQUENCE [LARGE SCALE GENOMIC DNA]</scope>
    <source>
        <strain evidence="2 3">JC280</strain>
    </source>
</reference>
<dbReference type="AlphaFoldDB" id="A0A1C3EQI9"/>
<name>A0A1C3EQI9_9PLAN</name>
<evidence type="ECO:0000313" key="3">
    <source>
        <dbReference type="Proteomes" id="UP000094828"/>
    </source>
</evidence>
<comment type="caution">
    <text evidence="2">The sequence shown here is derived from an EMBL/GenBank/DDBJ whole genome shotgun (WGS) entry which is preliminary data.</text>
</comment>
<feature type="compositionally biased region" description="Polar residues" evidence="1">
    <location>
        <begin position="37"/>
        <end position="49"/>
    </location>
</feature>
<evidence type="ECO:0000256" key="1">
    <source>
        <dbReference type="SAM" id="MobiDB-lite"/>
    </source>
</evidence>
<evidence type="ECO:0000313" key="2">
    <source>
        <dbReference type="EMBL" id="ODA35518.1"/>
    </source>
</evidence>
<keyword evidence="3" id="KW-1185">Reference proteome</keyword>
<feature type="compositionally biased region" description="Low complexity" evidence="1">
    <location>
        <begin position="25"/>
        <end position="36"/>
    </location>
</feature>
<feature type="compositionally biased region" description="Polar residues" evidence="1">
    <location>
        <begin position="57"/>
        <end position="68"/>
    </location>
</feature>
<proteinExistence type="predicted"/>